<accession>A0ABW6R5U0</accession>
<dbReference type="InterPro" id="IPR004155">
    <property type="entry name" value="PBS_lyase_HEAT"/>
</dbReference>
<dbReference type="InterPro" id="IPR011989">
    <property type="entry name" value="ARM-like"/>
</dbReference>
<comment type="caution">
    <text evidence="2">The sequence shown here is derived from an EMBL/GenBank/DDBJ whole genome shotgun (WGS) entry which is preliminary data.</text>
</comment>
<gene>
    <name evidence="2" type="ORF">ACFYV7_39070</name>
</gene>
<evidence type="ECO:0000259" key="1">
    <source>
        <dbReference type="Pfam" id="PF14130"/>
    </source>
</evidence>
<reference evidence="2 3" key="1">
    <citation type="submission" date="2024-10" db="EMBL/GenBank/DDBJ databases">
        <title>The Natural Products Discovery Center: Release of the First 8490 Sequenced Strains for Exploring Actinobacteria Biosynthetic Diversity.</title>
        <authorList>
            <person name="Kalkreuter E."/>
            <person name="Kautsar S.A."/>
            <person name="Yang D."/>
            <person name="Bader C.D."/>
            <person name="Teijaro C.N."/>
            <person name="Fluegel L."/>
            <person name="Davis C.M."/>
            <person name="Simpson J.R."/>
            <person name="Lauterbach L."/>
            <person name="Steele A.D."/>
            <person name="Gui C."/>
            <person name="Meng S."/>
            <person name="Li G."/>
            <person name="Viehrig K."/>
            <person name="Ye F."/>
            <person name="Su P."/>
            <person name="Kiefer A.F."/>
            <person name="Nichols A."/>
            <person name="Cepeda A.J."/>
            <person name="Yan W."/>
            <person name="Fan B."/>
            <person name="Jiang Y."/>
            <person name="Adhikari A."/>
            <person name="Zheng C.-J."/>
            <person name="Schuster L."/>
            <person name="Cowan T.M."/>
            <person name="Smanski M.J."/>
            <person name="Chevrette M.G."/>
            <person name="De Carvalho L.P.S."/>
            <person name="Shen B."/>
        </authorList>
    </citation>
    <scope>NUCLEOTIDE SEQUENCE [LARGE SCALE GENOMIC DNA]</scope>
    <source>
        <strain evidence="2 3">NPDC003040</strain>
    </source>
</reference>
<dbReference type="EMBL" id="JBIAPI010000016">
    <property type="protein sequence ID" value="MFF3228849.1"/>
    <property type="molecule type" value="Genomic_DNA"/>
</dbReference>
<dbReference type="Pfam" id="PF14130">
    <property type="entry name" value="Cap4_nuclease"/>
    <property type="match status" value="1"/>
</dbReference>
<proteinExistence type="predicted"/>
<dbReference type="InterPro" id="IPR025382">
    <property type="entry name" value="Cap4-like_endonuclease_dom"/>
</dbReference>
<dbReference type="RefSeq" id="WP_387725973.1">
    <property type="nucleotide sequence ID" value="NZ_JBIAPI010000016.1"/>
</dbReference>
<evidence type="ECO:0000313" key="2">
    <source>
        <dbReference type="EMBL" id="MFF3228849.1"/>
    </source>
</evidence>
<evidence type="ECO:0000313" key="3">
    <source>
        <dbReference type="Proteomes" id="UP001601948"/>
    </source>
</evidence>
<sequence length="952" mass="105993">MDVGHDPRRIPAPDNTGTETEKRFAFQANVAVRYAIEMLGGYLVKSVTCEHIEDVVVARAVGTPDCGDTTVWDFQQVKSREHDKPWTLLQIGDSKALRSLLRTDRVLRQFISEGSVLNYRLTVAIEGKLATGEPSFPDIVRSGGRRESKIRAGLGSKLKDLGADPGELSDFLSRVHIDELPLRGELERDNRDALAGLSEHLTVAEIRHLYQTLFDLVRSAMLEQLCPQWQLFVTKPDPADVILRKRLTRHTLAAIALRLQRPELLNFLQASQRADYQHPYGLLETSCPTRLSDVRVPQKISIAASSDTLPEPCLGQDALCMLTAGPGGGKTSLLRTIQARSAAQWLAGIETQPLALTVNAAALTPPRPISAALASAANESLSLLGLQCTLGEEFFRTAPRPGTAWLVLVDGIDEITDPQLRKEVLEWIAQCADHPSAVHSFVVAGRPISDAESKLLGAVPKYRLDQFSIDDLHSAVQGWFRQLGISQPDTSTDTFIAALRSVGMSKLARTPLMTSLLCQVYSMNPDGAIPDSRNALYSSFTDLLHERMYSRGPSGFRTQCEHLTQRFGPAVAKQVESLLSELLDLIGQMAAADESRPVDPLIYVHPARPECLPDHSIEAWITLISRSPTGERPPGITSKVWTNFIVSALTRCGLLVREGDRLEFAHKTVQEYCAARWAMRTPQAYEQELDRTLQRWIHNGGSNPWGAPLETASYISFLIEADRPELRDVAHRKLYDSVTRESLHCCLLVAMINRFGSLESEGWQPVIDQAIRSITAIGKINDDPTMRVWAATILAEIDQASGLAALESLAKDPTLDDEFNEDPHTPDFSDRLHAARTLMQFDTRRGADALMQLVLDDENLDELVRVRAAEILLEISDQRAETALGILAENSPWYHSRFEAIKLYSKINRHTAAEYLNRLIEDWRYDDPESCQDDAHLLVQWGDPRQLHLVED</sequence>
<keyword evidence="3" id="KW-1185">Reference proteome</keyword>
<organism evidence="2 3">
    <name type="scientific">Nocardia suismassiliense</name>
    <dbReference type="NCBI Taxonomy" id="2077092"/>
    <lineage>
        <taxon>Bacteria</taxon>
        <taxon>Bacillati</taxon>
        <taxon>Actinomycetota</taxon>
        <taxon>Actinomycetes</taxon>
        <taxon>Mycobacteriales</taxon>
        <taxon>Nocardiaceae</taxon>
        <taxon>Nocardia</taxon>
    </lineage>
</organism>
<dbReference type="SUPFAM" id="SSF48371">
    <property type="entry name" value="ARM repeat"/>
    <property type="match status" value="1"/>
</dbReference>
<protein>
    <submittedName>
        <fullName evidence="2">DsDNA nuclease domain-containing protein</fullName>
    </submittedName>
</protein>
<dbReference type="Gene3D" id="1.25.10.10">
    <property type="entry name" value="Leucine-rich Repeat Variant"/>
    <property type="match status" value="1"/>
</dbReference>
<dbReference type="InterPro" id="IPR016024">
    <property type="entry name" value="ARM-type_fold"/>
</dbReference>
<feature type="domain" description="CD-NTase associated protein 4-like DNA endonuclease" evidence="1">
    <location>
        <begin position="17"/>
        <end position="92"/>
    </location>
</feature>
<dbReference type="Proteomes" id="UP001601948">
    <property type="component" value="Unassembled WGS sequence"/>
</dbReference>
<dbReference type="SMART" id="SM00567">
    <property type="entry name" value="EZ_HEAT"/>
    <property type="match status" value="3"/>
</dbReference>
<name>A0ABW6R5U0_9NOCA</name>